<accession>A0A2M7B7J9</accession>
<reference evidence="3" key="1">
    <citation type="submission" date="2017-09" db="EMBL/GenBank/DDBJ databases">
        <title>Depth-based differentiation of microbial function through sediment-hosted aquifers and enrichment of novel symbionts in the deep terrestrial subsurface.</title>
        <authorList>
            <person name="Probst A.J."/>
            <person name="Ladd B."/>
            <person name="Jarett J.K."/>
            <person name="Geller-Mcgrath D.E."/>
            <person name="Sieber C.M.K."/>
            <person name="Emerson J.B."/>
            <person name="Anantharaman K."/>
            <person name="Thomas B.C."/>
            <person name="Malmstrom R."/>
            <person name="Stieglmeier M."/>
            <person name="Klingl A."/>
            <person name="Woyke T."/>
            <person name="Ryan C.M."/>
            <person name="Banfield J.F."/>
        </authorList>
    </citation>
    <scope>NUCLEOTIDE SEQUENCE [LARGE SCALE GENOMIC DNA]</scope>
</reference>
<sequence>MYKYWSPKEISLLKKFYPKTRVKDLTEIFPNRTKTTIVAKALNLDLPSAKLWQPEENNILRKHFTEASMEELTKLLPKRSKLAIWAQGERLALKRKTDKPRLKVNEDYFKKWSPNMAYILGFILADGCIIRGTYKGYSDALKFGVQKRDIDVLEKIKKELSAEHKISLMKNAAHLCITSQKIVNDLKILKISYQKSLREIIPNVPKKYIRDFIRGIVDGDGGVSIDKTGYPNLSICGGKNTITFIRDYFLKKFNIYSTITKSTSKDKKCYLCRIAYRCNSAKTILDYLYNNANLYLERKFQIAKQCLAIEMKYRKNYSQKEKQLIKQFYPVLFKNKILSMLPNRNWLNIQQQASKLNIHKYNISK</sequence>
<protein>
    <recommendedName>
        <fullName evidence="1">DOD-type homing endonuclease domain-containing protein</fullName>
    </recommendedName>
</protein>
<organism evidence="2 3">
    <name type="scientific">Candidatus Wolfebacteria bacterium CG03_land_8_20_14_0_80_36_15</name>
    <dbReference type="NCBI Taxonomy" id="1975067"/>
    <lineage>
        <taxon>Bacteria</taxon>
        <taxon>Candidatus Wolfeibacteriota</taxon>
    </lineage>
</organism>
<dbReference type="Gene3D" id="3.10.28.10">
    <property type="entry name" value="Homing endonucleases"/>
    <property type="match status" value="1"/>
</dbReference>
<gene>
    <name evidence="2" type="ORF">COS59_01765</name>
</gene>
<evidence type="ECO:0000313" key="2">
    <source>
        <dbReference type="EMBL" id="PIU99063.1"/>
    </source>
</evidence>
<dbReference type="PROSITE" id="PS50819">
    <property type="entry name" value="INTEIN_ENDONUCLEASE"/>
    <property type="match status" value="1"/>
</dbReference>
<dbReference type="SUPFAM" id="SSF55608">
    <property type="entry name" value="Homing endonucleases"/>
    <property type="match status" value="2"/>
</dbReference>
<dbReference type="Proteomes" id="UP000230131">
    <property type="component" value="Unassembled WGS sequence"/>
</dbReference>
<proteinExistence type="predicted"/>
<feature type="domain" description="DOD-type homing endonuclease" evidence="1">
    <location>
        <begin position="119"/>
        <end position="255"/>
    </location>
</feature>
<comment type="caution">
    <text evidence="2">The sequence shown here is derived from an EMBL/GenBank/DDBJ whole genome shotgun (WGS) entry which is preliminary data.</text>
</comment>
<dbReference type="InterPro" id="IPR027434">
    <property type="entry name" value="Homing_endonucl"/>
</dbReference>
<dbReference type="GO" id="GO:0004519">
    <property type="term" value="F:endonuclease activity"/>
    <property type="evidence" value="ECO:0007669"/>
    <property type="project" value="InterPro"/>
</dbReference>
<dbReference type="InterPro" id="IPR004042">
    <property type="entry name" value="Intein_endonuc_central"/>
</dbReference>
<evidence type="ECO:0000313" key="3">
    <source>
        <dbReference type="Proteomes" id="UP000230131"/>
    </source>
</evidence>
<dbReference type="EMBL" id="PEVH01000054">
    <property type="protein sequence ID" value="PIU99063.1"/>
    <property type="molecule type" value="Genomic_DNA"/>
</dbReference>
<name>A0A2M7B7J9_9BACT</name>
<evidence type="ECO:0000259" key="1">
    <source>
        <dbReference type="PROSITE" id="PS50819"/>
    </source>
</evidence>
<dbReference type="AlphaFoldDB" id="A0A2M7B7J9"/>